<evidence type="ECO:0000313" key="1">
    <source>
        <dbReference type="EMBL" id="TWJ12992.1"/>
    </source>
</evidence>
<evidence type="ECO:0000313" key="2">
    <source>
        <dbReference type="Proteomes" id="UP000321617"/>
    </source>
</evidence>
<proteinExistence type="predicted"/>
<organism evidence="1 2">
    <name type="scientific">Stackebrandtia albiflava</name>
    <dbReference type="NCBI Taxonomy" id="406432"/>
    <lineage>
        <taxon>Bacteria</taxon>
        <taxon>Bacillati</taxon>
        <taxon>Actinomycetota</taxon>
        <taxon>Actinomycetes</taxon>
        <taxon>Glycomycetales</taxon>
        <taxon>Glycomycetaceae</taxon>
        <taxon>Stackebrandtia</taxon>
    </lineage>
</organism>
<name>A0A562V586_9ACTN</name>
<comment type="caution">
    <text evidence="1">The sequence shown here is derived from an EMBL/GenBank/DDBJ whole genome shotgun (WGS) entry which is preliminary data.</text>
</comment>
<sequence length="104" mass="11891">MRTSDLITAPVYDVTGAHCGIVIDVRTRPDRGTLVVEGVIVADRARRLLGFERRRQPRPFVLRVLMDLLHRNTGFAARDRFEVDEDGTVTLHCRREDLPHVSEI</sequence>
<accession>A0A562V586</accession>
<dbReference type="EMBL" id="VLLL01000006">
    <property type="protein sequence ID" value="TWJ12992.1"/>
    <property type="molecule type" value="Genomic_DNA"/>
</dbReference>
<keyword evidence="2" id="KW-1185">Reference proteome</keyword>
<dbReference type="Proteomes" id="UP000321617">
    <property type="component" value="Unassembled WGS sequence"/>
</dbReference>
<dbReference type="AlphaFoldDB" id="A0A562V586"/>
<reference evidence="1 2" key="1">
    <citation type="journal article" date="2013" name="Stand. Genomic Sci.">
        <title>Genomic Encyclopedia of Type Strains, Phase I: The one thousand microbial genomes (KMG-I) project.</title>
        <authorList>
            <person name="Kyrpides N.C."/>
            <person name="Woyke T."/>
            <person name="Eisen J.A."/>
            <person name="Garrity G."/>
            <person name="Lilburn T.G."/>
            <person name="Beck B.J."/>
            <person name="Whitman W.B."/>
            <person name="Hugenholtz P."/>
            <person name="Klenk H.P."/>
        </authorList>
    </citation>
    <scope>NUCLEOTIDE SEQUENCE [LARGE SCALE GENOMIC DNA]</scope>
    <source>
        <strain evidence="1 2">DSM 45044</strain>
    </source>
</reference>
<gene>
    <name evidence="1" type="ORF">LX16_3759</name>
</gene>
<protein>
    <submittedName>
        <fullName evidence="1">Uncharacterized protein</fullName>
    </submittedName>
</protein>
<dbReference type="RefSeq" id="WP_147140539.1">
    <property type="nucleotide sequence ID" value="NZ_BAABIJ010000002.1"/>
</dbReference>